<dbReference type="InterPro" id="IPR029058">
    <property type="entry name" value="AB_hydrolase_fold"/>
</dbReference>
<keyword evidence="5" id="KW-1185">Reference proteome</keyword>
<evidence type="ECO:0000256" key="1">
    <source>
        <dbReference type="ARBA" id="ARBA00010515"/>
    </source>
</evidence>
<dbReference type="Gramene" id="Psat7g123600.1">
    <property type="protein sequence ID" value="Psat7g123600.1.cds1"/>
    <property type="gene ID" value="Psat7g123600"/>
</dbReference>
<dbReference type="OrthoDB" id="408631at2759"/>
<evidence type="ECO:0000313" key="5">
    <source>
        <dbReference type="Proteomes" id="UP001058974"/>
    </source>
</evidence>
<dbReference type="InterPro" id="IPR050466">
    <property type="entry name" value="Carboxylest/Gibb_receptor"/>
</dbReference>
<evidence type="ECO:0000313" key="4">
    <source>
        <dbReference type="EMBL" id="KAI5386928.1"/>
    </source>
</evidence>
<organism evidence="4 5">
    <name type="scientific">Pisum sativum</name>
    <name type="common">Garden pea</name>
    <name type="synonym">Lathyrus oleraceus</name>
    <dbReference type="NCBI Taxonomy" id="3888"/>
    <lineage>
        <taxon>Eukaryota</taxon>
        <taxon>Viridiplantae</taxon>
        <taxon>Streptophyta</taxon>
        <taxon>Embryophyta</taxon>
        <taxon>Tracheophyta</taxon>
        <taxon>Spermatophyta</taxon>
        <taxon>Magnoliopsida</taxon>
        <taxon>eudicotyledons</taxon>
        <taxon>Gunneridae</taxon>
        <taxon>Pentapetalae</taxon>
        <taxon>rosids</taxon>
        <taxon>fabids</taxon>
        <taxon>Fabales</taxon>
        <taxon>Fabaceae</taxon>
        <taxon>Papilionoideae</taxon>
        <taxon>50 kb inversion clade</taxon>
        <taxon>NPAAA clade</taxon>
        <taxon>Hologalegina</taxon>
        <taxon>IRL clade</taxon>
        <taxon>Fabeae</taxon>
        <taxon>Lathyrus</taxon>
    </lineage>
</organism>
<comment type="caution">
    <text evidence="4">The sequence shown here is derived from an EMBL/GenBank/DDBJ whole genome shotgun (WGS) entry which is preliminary data.</text>
</comment>
<dbReference type="InterPro" id="IPR013094">
    <property type="entry name" value="AB_hydrolase_3"/>
</dbReference>
<dbReference type="PROSITE" id="PS01174">
    <property type="entry name" value="LIPASE_GDXG_SER"/>
    <property type="match status" value="1"/>
</dbReference>
<dbReference type="SUPFAM" id="SSF53474">
    <property type="entry name" value="alpha/beta-Hydrolases"/>
    <property type="match status" value="1"/>
</dbReference>
<dbReference type="AlphaFoldDB" id="A0A9D4VPB3"/>
<dbReference type="Pfam" id="PF07859">
    <property type="entry name" value="Abhydrolase_3"/>
    <property type="match status" value="1"/>
</dbReference>
<accession>A0A9D4VPB3</accession>
<dbReference type="PANTHER" id="PTHR23024:SF429">
    <property type="entry name" value="ALPHA_BETA HYDROLASE FOLD PROTEIN"/>
    <property type="match status" value="1"/>
</dbReference>
<evidence type="ECO:0000256" key="2">
    <source>
        <dbReference type="PROSITE-ProRule" id="PRU10038"/>
    </source>
</evidence>
<reference evidence="4 5" key="1">
    <citation type="journal article" date="2022" name="Nat. Genet.">
        <title>Improved pea reference genome and pan-genome highlight genomic features and evolutionary characteristics.</title>
        <authorList>
            <person name="Yang T."/>
            <person name="Liu R."/>
            <person name="Luo Y."/>
            <person name="Hu S."/>
            <person name="Wang D."/>
            <person name="Wang C."/>
            <person name="Pandey M.K."/>
            <person name="Ge S."/>
            <person name="Xu Q."/>
            <person name="Li N."/>
            <person name="Li G."/>
            <person name="Huang Y."/>
            <person name="Saxena R.K."/>
            <person name="Ji Y."/>
            <person name="Li M."/>
            <person name="Yan X."/>
            <person name="He Y."/>
            <person name="Liu Y."/>
            <person name="Wang X."/>
            <person name="Xiang C."/>
            <person name="Varshney R.K."/>
            <person name="Ding H."/>
            <person name="Gao S."/>
            <person name="Zong X."/>
        </authorList>
    </citation>
    <scope>NUCLEOTIDE SEQUENCE [LARGE SCALE GENOMIC DNA]</scope>
    <source>
        <strain evidence="4 5">cv. Zhongwan 6</strain>
    </source>
</reference>
<protein>
    <recommendedName>
        <fullName evidence="3">Alpha/beta hydrolase fold-3 domain-containing protein</fullName>
    </recommendedName>
</protein>
<dbReference type="PANTHER" id="PTHR23024">
    <property type="entry name" value="ARYLACETAMIDE DEACETYLASE"/>
    <property type="match status" value="1"/>
</dbReference>
<comment type="similarity">
    <text evidence="1">Belongs to the 'GDXG' lipolytic enzyme family.</text>
</comment>
<sequence>MDPNSTDIVREFPRLFRLYKDGRVERFLGTETTPSGTDELTAVQSKDITINTDTGIGARLYLPPNATPSQKLPLLIYIHGGAFCICTPFNPGYHHHLNNVAAQANVVVFSVHYRLAPEHPVPICYDDTWEAIQWVSQSSEPWLKDHADLNIVFLAGDSAGANIAHNMAMRGSNEGFRGLKLRGMVLVHPYFGNDEKDELIEFLYPSYGGFDDPIIHATKDPKLSSLGCGKLLVLVAEKDFLIERGRSYSEAVKKSGWSGTVEMVETEGEGHVFHLFDPRKEKSLALVKQVASFMTQVEKDVRSSSLL</sequence>
<dbReference type="Gramene" id="Psat07G0317200-T1">
    <property type="protein sequence ID" value="KAI5386928.1"/>
    <property type="gene ID" value="KIW84_073172"/>
</dbReference>
<dbReference type="Gene3D" id="3.40.50.1820">
    <property type="entry name" value="alpha/beta hydrolase"/>
    <property type="match status" value="1"/>
</dbReference>
<dbReference type="GO" id="GO:0016787">
    <property type="term" value="F:hydrolase activity"/>
    <property type="evidence" value="ECO:0007669"/>
    <property type="project" value="InterPro"/>
</dbReference>
<dbReference type="EMBL" id="JAMSHJ010000007">
    <property type="protein sequence ID" value="KAI5386928.1"/>
    <property type="molecule type" value="Genomic_DNA"/>
</dbReference>
<evidence type="ECO:0000259" key="3">
    <source>
        <dbReference type="Pfam" id="PF07859"/>
    </source>
</evidence>
<name>A0A9D4VPB3_PEA</name>
<feature type="active site" evidence="2">
    <location>
        <position position="158"/>
    </location>
</feature>
<proteinExistence type="inferred from homology"/>
<gene>
    <name evidence="4" type="ORF">KIW84_073172</name>
</gene>
<dbReference type="InterPro" id="IPR033140">
    <property type="entry name" value="Lipase_GDXG_put_SER_AS"/>
</dbReference>
<feature type="domain" description="Alpha/beta hydrolase fold-3" evidence="3">
    <location>
        <begin position="75"/>
        <end position="274"/>
    </location>
</feature>
<dbReference type="Proteomes" id="UP001058974">
    <property type="component" value="Chromosome 7"/>
</dbReference>